<organism evidence="1 2">
    <name type="scientific">Sorghum bicolor</name>
    <name type="common">Sorghum</name>
    <name type="synonym">Sorghum vulgare</name>
    <dbReference type="NCBI Taxonomy" id="4558"/>
    <lineage>
        <taxon>Eukaryota</taxon>
        <taxon>Viridiplantae</taxon>
        <taxon>Streptophyta</taxon>
        <taxon>Embryophyta</taxon>
        <taxon>Tracheophyta</taxon>
        <taxon>Spermatophyta</taxon>
        <taxon>Magnoliopsida</taxon>
        <taxon>Liliopsida</taxon>
        <taxon>Poales</taxon>
        <taxon>Poaceae</taxon>
        <taxon>PACMAD clade</taxon>
        <taxon>Panicoideae</taxon>
        <taxon>Andropogonodae</taxon>
        <taxon>Andropogoneae</taxon>
        <taxon>Sorghinae</taxon>
        <taxon>Sorghum</taxon>
    </lineage>
</organism>
<name>A0A921U0Q4_SORBI</name>
<reference evidence="1" key="1">
    <citation type="journal article" date="2019" name="BMC Genomics">
        <title>A new reference genome for Sorghum bicolor reveals high levels of sequence similarity between sweet and grain genotypes: implications for the genetics of sugar metabolism.</title>
        <authorList>
            <person name="Cooper E.A."/>
            <person name="Brenton Z.W."/>
            <person name="Flinn B.S."/>
            <person name="Jenkins J."/>
            <person name="Shu S."/>
            <person name="Flowers D."/>
            <person name="Luo F."/>
            <person name="Wang Y."/>
            <person name="Xia P."/>
            <person name="Barry K."/>
            <person name="Daum C."/>
            <person name="Lipzen A."/>
            <person name="Yoshinaga Y."/>
            <person name="Schmutz J."/>
            <person name="Saski C."/>
            <person name="Vermerris W."/>
            <person name="Kresovich S."/>
        </authorList>
    </citation>
    <scope>NUCLEOTIDE SEQUENCE</scope>
</reference>
<evidence type="ECO:0000313" key="1">
    <source>
        <dbReference type="EMBL" id="KAG0514362.1"/>
    </source>
</evidence>
<proteinExistence type="predicted"/>
<dbReference type="EMBL" id="CM027689">
    <property type="protein sequence ID" value="KAG0514362.1"/>
    <property type="molecule type" value="Genomic_DNA"/>
</dbReference>
<protein>
    <submittedName>
        <fullName evidence="1">Uncharacterized protein</fullName>
    </submittedName>
</protein>
<comment type="caution">
    <text evidence="1">The sequence shown here is derived from an EMBL/GenBank/DDBJ whole genome shotgun (WGS) entry which is preliminary data.</text>
</comment>
<accession>A0A921U0Q4</accession>
<sequence>MAKRRQGRRYRACPWDLVSQGPCASAVIRWNGREKTTARTLPACRRSPSSPPAARLPTRVVGWGPALDSGSTVRWVVGRLTPSPLAAPFQPSSCTCR</sequence>
<dbReference type="AlphaFoldDB" id="A0A921U0Q4"/>
<evidence type="ECO:0000313" key="2">
    <source>
        <dbReference type="Proteomes" id="UP000807115"/>
    </source>
</evidence>
<gene>
    <name evidence="1" type="ORF">BDA96_10G184700</name>
</gene>
<reference evidence="1" key="2">
    <citation type="submission" date="2020-10" db="EMBL/GenBank/DDBJ databases">
        <authorList>
            <person name="Cooper E.A."/>
            <person name="Brenton Z.W."/>
            <person name="Flinn B.S."/>
            <person name="Jenkins J."/>
            <person name="Shu S."/>
            <person name="Flowers D."/>
            <person name="Luo F."/>
            <person name="Wang Y."/>
            <person name="Xia P."/>
            <person name="Barry K."/>
            <person name="Daum C."/>
            <person name="Lipzen A."/>
            <person name="Yoshinaga Y."/>
            <person name="Schmutz J."/>
            <person name="Saski C."/>
            <person name="Vermerris W."/>
            <person name="Kresovich S."/>
        </authorList>
    </citation>
    <scope>NUCLEOTIDE SEQUENCE</scope>
</reference>
<dbReference type="Proteomes" id="UP000807115">
    <property type="component" value="Chromosome 10"/>
</dbReference>